<dbReference type="VEuPathDB" id="FungiDB:ZTRI_6.391"/>
<dbReference type="InParanoid" id="F9XDH4"/>
<dbReference type="RefSeq" id="XP_003851517.1">
    <property type="nucleotide sequence ID" value="XM_003851469.1"/>
</dbReference>
<dbReference type="KEGG" id="ztr:MYCGRDRAFT_104876"/>
<gene>
    <name evidence="2" type="ORF">MYCGRDRAFT_104876</name>
</gene>
<reference evidence="2 3" key="1">
    <citation type="journal article" date="2011" name="PLoS Genet.">
        <title>Finished genome of the fungal wheat pathogen Mycosphaerella graminicola reveals dispensome structure, chromosome plasticity, and stealth pathogenesis.</title>
        <authorList>
            <person name="Goodwin S.B."/>
            <person name="Ben M'barek S."/>
            <person name="Dhillon B."/>
            <person name="Wittenberg A.H.J."/>
            <person name="Crane C.F."/>
            <person name="Hane J.K."/>
            <person name="Foster A.J."/>
            <person name="Van der Lee T.A.J."/>
            <person name="Grimwood J."/>
            <person name="Aerts A."/>
            <person name="Antoniw J."/>
            <person name="Bailey A."/>
            <person name="Bluhm B."/>
            <person name="Bowler J."/>
            <person name="Bristow J."/>
            <person name="van der Burgt A."/>
            <person name="Canto-Canche B."/>
            <person name="Churchill A.C.L."/>
            <person name="Conde-Ferraez L."/>
            <person name="Cools H.J."/>
            <person name="Coutinho P.M."/>
            <person name="Csukai M."/>
            <person name="Dehal P."/>
            <person name="De Wit P."/>
            <person name="Donzelli B."/>
            <person name="van de Geest H.C."/>
            <person name="van Ham R.C.H.J."/>
            <person name="Hammond-Kosack K.E."/>
            <person name="Henrissat B."/>
            <person name="Kilian A."/>
            <person name="Kobayashi A.K."/>
            <person name="Koopmann E."/>
            <person name="Kourmpetis Y."/>
            <person name="Kuzniar A."/>
            <person name="Lindquist E."/>
            <person name="Lombard V."/>
            <person name="Maliepaard C."/>
            <person name="Martins N."/>
            <person name="Mehrabi R."/>
            <person name="Nap J.P.H."/>
            <person name="Ponomarenko A."/>
            <person name="Rudd J.J."/>
            <person name="Salamov A."/>
            <person name="Schmutz J."/>
            <person name="Schouten H.J."/>
            <person name="Shapiro H."/>
            <person name="Stergiopoulos I."/>
            <person name="Torriani S.F.F."/>
            <person name="Tu H."/>
            <person name="de Vries R.P."/>
            <person name="Waalwijk C."/>
            <person name="Ware S.B."/>
            <person name="Wiebenga A."/>
            <person name="Zwiers L.-H."/>
            <person name="Oliver R.P."/>
            <person name="Grigoriev I.V."/>
            <person name="Kema G.H.J."/>
        </authorList>
    </citation>
    <scope>NUCLEOTIDE SEQUENCE [LARGE SCALE GENOMIC DNA]</scope>
    <source>
        <strain evidence="3">CBS 115943 / IPO323</strain>
    </source>
</reference>
<organism evidence="2 3">
    <name type="scientific">Zymoseptoria tritici (strain CBS 115943 / IPO323)</name>
    <name type="common">Speckled leaf blotch fungus</name>
    <name type="synonym">Septoria tritici</name>
    <dbReference type="NCBI Taxonomy" id="336722"/>
    <lineage>
        <taxon>Eukaryota</taxon>
        <taxon>Fungi</taxon>
        <taxon>Dikarya</taxon>
        <taxon>Ascomycota</taxon>
        <taxon>Pezizomycotina</taxon>
        <taxon>Dothideomycetes</taxon>
        <taxon>Dothideomycetidae</taxon>
        <taxon>Mycosphaerellales</taxon>
        <taxon>Mycosphaerellaceae</taxon>
        <taxon>Zymoseptoria</taxon>
    </lineage>
</organism>
<protein>
    <submittedName>
        <fullName evidence="2">Uncharacterized protein</fullName>
    </submittedName>
</protein>
<keyword evidence="3" id="KW-1185">Reference proteome</keyword>
<dbReference type="HOGENOM" id="CLU_2322190_0_0_1"/>
<proteinExistence type="predicted"/>
<evidence type="ECO:0000313" key="3">
    <source>
        <dbReference type="Proteomes" id="UP000008062"/>
    </source>
</evidence>
<evidence type="ECO:0000256" key="1">
    <source>
        <dbReference type="SAM" id="MobiDB-lite"/>
    </source>
</evidence>
<dbReference type="Proteomes" id="UP000008062">
    <property type="component" value="Chromosome 6"/>
</dbReference>
<feature type="region of interest" description="Disordered" evidence="1">
    <location>
        <begin position="1"/>
        <end position="78"/>
    </location>
</feature>
<name>F9XDH4_ZYMTI</name>
<sequence>MCSFNDDPSAAPINPLQQRHPDRNSNQSERQPKAAPIARSRSFATSRATIKSEDTLPLQKSTTAHPHDDRASHCTNHSYHRNILATPIPTILQMAHPIK</sequence>
<evidence type="ECO:0000313" key="2">
    <source>
        <dbReference type="EMBL" id="EGP86493.1"/>
    </source>
</evidence>
<accession>F9XDH4</accession>
<dbReference type="GeneID" id="13402187"/>
<dbReference type="AlphaFoldDB" id="F9XDH4"/>
<dbReference type="EMBL" id="CM001201">
    <property type="protein sequence ID" value="EGP86493.1"/>
    <property type="molecule type" value="Genomic_DNA"/>
</dbReference>